<dbReference type="Proteomes" id="UP001596434">
    <property type="component" value="Unassembled WGS sequence"/>
</dbReference>
<evidence type="ECO:0000313" key="11">
    <source>
        <dbReference type="Proteomes" id="UP001596434"/>
    </source>
</evidence>
<keyword evidence="4 9" id="KW-0812">Transmembrane</keyword>
<evidence type="ECO:0000256" key="1">
    <source>
        <dbReference type="ARBA" id="ARBA00004651"/>
    </source>
</evidence>
<evidence type="ECO:0000256" key="6">
    <source>
        <dbReference type="ARBA" id="ARBA00022989"/>
    </source>
</evidence>
<keyword evidence="5" id="KW-0029">Amino-acid transport</keyword>
<evidence type="ECO:0000256" key="2">
    <source>
        <dbReference type="ARBA" id="ARBA00022448"/>
    </source>
</evidence>
<dbReference type="CDD" id="cd06582">
    <property type="entry name" value="TM_PBP1_LivH_like"/>
    <property type="match status" value="1"/>
</dbReference>
<evidence type="ECO:0000256" key="5">
    <source>
        <dbReference type="ARBA" id="ARBA00022970"/>
    </source>
</evidence>
<dbReference type="NCBIfam" id="TIGR03622">
    <property type="entry name" value="urea_t_UrtB_arc"/>
    <property type="match status" value="1"/>
</dbReference>
<dbReference type="RefSeq" id="WP_379704644.1">
    <property type="nucleotide sequence ID" value="NZ_JBHTAT010000001.1"/>
</dbReference>
<evidence type="ECO:0000256" key="8">
    <source>
        <dbReference type="ARBA" id="ARBA00037998"/>
    </source>
</evidence>
<dbReference type="InterPro" id="IPR052157">
    <property type="entry name" value="BCAA_transport_permease"/>
</dbReference>
<gene>
    <name evidence="10" type="primary">urtB</name>
    <name evidence="10" type="ORF">ACFQKE_12550</name>
</gene>
<dbReference type="GO" id="GO:0005886">
    <property type="term" value="C:plasma membrane"/>
    <property type="evidence" value="ECO:0007669"/>
    <property type="project" value="UniProtKB-SubCell"/>
</dbReference>
<dbReference type="InterPro" id="IPR019924">
    <property type="entry name" value="ABC_UrtB_arc"/>
</dbReference>
<dbReference type="InterPro" id="IPR001851">
    <property type="entry name" value="ABC_transp_permease"/>
</dbReference>
<dbReference type="PANTHER" id="PTHR11795:SF447">
    <property type="entry name" value="ABC TRANSPORTER PERMEASE PROTEIN"/>
    <property type="match status" value="1"/>
</dbReference>
<feature type="transmembrane region" description="Helical" evidence="9">
    <location>
        <begin position="188"/>
        <end position="209"/>
    </location>
</feature>
<evidence type="ECO:0000313" key="10">
    <source>
        <dbReference type="EMBL" id="MFC7256113.1"/>
    </source>
</evidence>
<evidence type="ECO:0000256" key="4">
    <source>
        <dbReference type="ARBA" id="ARBA00022692"/>
    </source>
</evidence>
<sequence length="294" mass="30912">MAAILPQLLNLVLQFVDSFGFLILAAIGLAVIFGMMGVINLAHGEFITVGAYGTALSYHAGLPLVAAMVVGVVTTTVFGLILEFTIIRRLYGRLLDSMVATWGISIIMIQGLRIVFGSSLDSIGTPLGSVRYGTFSYSSYRLVLAGASLAILGVLYWMFTATEFGTRARATIQDEEMSRALGVDTNRMYLLTFGIGSALAGLTGALYAPTMTLVPGMGSTFLVEAFVTVVVGGASVLVGTTGAGVFLGAINALFSNLFGTFAGRMALLITTILIIRILPQGITGLLNRVRGEEA</sequence>
<dbReference type="GO" id="GO:0006865">
    <property type="term" value="P:amino acid transport"/>
    <property type="evidence" value="ECO:0007669"/>
    <property type="project" value="UniProtKB-KW"/>
</dbReference>
<feature type="transmembrane region" description="Helical" evidence="9">
    <location>
        <begin position="62"/>
        <end position="87"/>
    </location>
</feature>
<name>A0ABD6A1D4_9EURY</name>
<dbReference type="Pfam" id="PF02653">
    <property type="entry name" value="BPD_transp_2"/>
    <property type="match status" value="1"/>
</dbReference>
<keyword evidence="7 9" id="KW-0472">Membrane</keyword>
<feature type="transmembrane region" description="Helical" evidence="9">
    <location>
        <begin position="140"/>
        <end position="159"/>
    </location>
</feature>
<evidence type="ECO:0000256" key="9">
    <source>
        <dbReference type="SAM" id="Phobius"/>
    </source>
</evidence>
<comment type="subcellular location">
    <subcellularLocation>
        <location evidence="1">Cell membrane</location>
        <topology evidence="1">Multi-pass membrane protein</topology>
    </subcellularLocation>
</comment>
<dbReference type="PANTHER" id="PTHR11795">
    <property type="entry name" value="BRANCHED-CHAIN AMINO ACID TRANSPORT SYSTEM PERMEASE PROTEIN LIVH"/>
    <property type="match status" value="1"/>
</dbReference>
<organism evidence="10 11">
    <name type="scientific">Haloplanus litoreus</name>
    <dbReference type="NCBI Taxonomy" id="767515"/>
    <lineage>
        <taxon>Archaea</taxon>
        <taxon>Methanobacteriati</taxon>
        <taxon>Methanobacteriota</taxon>
        <taxon>Stenosarchaea group</taxon>
        <taxon>Halobacteria</taxon>
        <taxon>Halobacteriales</taxon>
        <taxon>Haloferacaceae</taxon>
        <taxon>Haloplanus</taxon>
    </lineage>
</organism>
<dbReference type="GeneID" id="96954494"/>
<protein>
    <submittedName>
        <fullName evidence="10">Urea ABC transporter, permease protein UrtB</fullName>
    </submittedName>
</protein>
<proteinExistence type="inferred from homology"/>
<comment type="similarity">
    <text evidence="8">Belongs to the binding-protein-dependent transport system permease family. LivHM subfamily.</text>
</comment>
<keyword evidence="11" id="KW-1185">Reference proteome</keyword>
<evidence type="ECO:0000256" key="3">
    <source>
        <dbReference type="ARBA" id="ARBA00022475"/>
    </source>
</evidence>
<comment type="caution">
    <text evidence="10">The sequence shown here is derived from an EMBL/GenBank/DDBJ whole genome shotgun (WGS) entry which is preliminary data.</text>
</comment>
<keyword evidence="2" id="KW-0813">Transport</keyword>
<accession>A0ABD6A1D4</accession>
<feature type="transmembrane region" description="Helical" evidence="9">
    <location>
        <begin position="21"/>
        <end position="42"/>
    </location>
</feature>
<evidence type="ECO:0000256" key="7">
    <source>
        <dbReference type="ARBA" id="ARBA00023136"/>
    </source>
</evidence>
<keyword evidence="6 9" id="KW-1133">Transmembrane helix</keyword>
<feature type="transmembrane region" description="Helical" evidence="9">
    <location>
        <begin position="99"/>
        <end position="120"/>
    </location>
</feature>
<reference evidence="10 11" key="1">
    <citation type="journal article" date="2019" name="Int. J. Syst. Evol. Microbiol.">
        <title>The Global Catalogue of Microorganisms (GCM) 10K type strain sequencing project: providing services to taxonomists for standard genome sequencing and annotation.</title>
        <authorList>
            <consortium name="The Broad Institute Genomics Platform"/>
            <consortium name="The Broad Institute Genome Sequencing Center for Infectious Disease"/>
            <person name="Wu L."/>
            <person name="Ma J."/>
        </authorList>
    </citation>
    <scope>NUCLEOTIDE SEQUENCE [LARGE SCALE GENOMIC DNA]</scope>
    <source>
        <strain evidence="10 11">GX21</strain>
    </source>
</reference>
<feature type="transmembrane region" description="Helical" evidence="9">
    <location>
        <begin position="221"/>
        <end position="254"/>
    </location>
</feature>
<dbReference type="EMBL" id="JBHTAT010000001">
    <property type="protein sequence ID" value="MFC7256113.1"/>
    <property type="molecule type" value="Genomic_DNA"/>
</dbReference>
<dbReference type="AlphaFoldDB" id="A0ABD6A1D4"/>
<keyword evidence="3" id="KW-1003">Cell membrane</keyword>